<dbReference type="RefSeq" id="WP_309801019.1">
    <property type="nucleotide sequence ID" value="NZ_JAVDPW010000014.1"/>
</dbReference>
<name>A0ABU1JYT0_9PROT</name>
<proteinExistence type="predicted"/>
<evidence type="ECO:0000313" key="2">
    <source>
        <dbReference type="Proteomes" id="UP001262410"/>
    </source>
</evidence>
<evidence type="ECO:0000313" key="1">
    <source>
        <dbReference type="EMBL" id="MDR6293771.1"/>
    </source>
</evidence>
<keyword evidence="2" id="KW-1185">Reference proteome</keyword>
<sequence>MSIGPKIFLVPIRTRNLETDAFDVCLPAGFAFAGETLTGQFIHSLATTTLQNLAAPQNTVRPSIEEVAQFFGKCAENIVANRWRHLVSDYSIHGLVFGYCEKIRRSRIFSIMVTSASDEVIETKVDEIDLRRERIYCIGSGAKNARAIVDELRRAHQPIWPIKVMDKIIADPSVPSVGGAIQASTASPKGVALKPMLRRVGSTAGEYTVMGVNIFELGMVGGYVPVAQLHMVDDNDPDFAPVR</sequence>
<comment type="caution">
    <text evidence="1">The sequence shown here is derived from an EMBL/GenBank/DDBJ whole genome shotgun (WGS) entry which is preliminary data.</text>
</comment>
<organism evidence="1 2">
    <name type="scientific">Inquilinus ginsengisoli</name>
    <dbReference type="NCBI Taxonomy" id="363840"/>
    <lineage>
        <taxon>Bacteria</taxon>
        <taxon>Pseudomonadati</taxon>
        <taxon>Pseudomonadota</taxon>
        <taxon>Alphaproteobacteria</taxon>
        <taxon>Rhodospirillales</taxon>
        <taxon>Rhodospirillaceae</taxon>
        <taxon>Inquilinus</taxon>
    </lineage>
</organism>
<dbReference type="Proteomes" id="UP001262410">
    <property type="component" value="Unassembled WGS sequence"/>
</dbReference>
<reference evidence="1 2" key="1">
    <citation type="submission" date="2023-07" db="EMBL/GenBank/DDBJ databases">
        <title>Sorghum-associated microbial communities from plants grown in Nebraska, USA.</title>
        <authorList>
            <person name="Schachtman D."/>
        </authorList>
    </citation>
    <scope>NUCLEOTIDE SEQUENCE [LARGE SCALE GENOMIC DNA]</scope>
    <source>
        <strain evidence="1 2">584</strain>
    </source>
</reference>
<gene>
    <name evidence="1" type="ORF">E9232_006324</name>
</gene>
<dbReference type="EMBL" id="JAVDPW010000014">
    <property type="protein sequence ID" value="MDR6293771.1"/>
    <property type="molecule type" value="Genomic_DNA"/>
</dbReference>
<protein>
    <submittedName>
        <fullName evidence="1">Uncharacterized protein</fullName>
    </submittedName>
</protein>
<accession>A0ABU1JYT0</accession>